<proteinExistence type="predicted"/>
<keyword evidence="1" id="KW-0489">Methyltransferase</keyword>
<sequence>MGADPLKTDSSPWVARFAPLVKAGGCVLDVACGGGRHSRLFLDLGHPVVAMDKDISQAAMAQGAERIAADLEDGSPWPLMGRRFACVVVTNYLWRPLFPLLVDSLETDGVLIYETFALGNEAFGRPRNPDHLLGRGELLRLTAELNVVAYEDGIVGGHKVVQRLCAVNGPGPVALP</sequence>
<dbReference type="SUPFAM" id="SSF53335">
    <property type="entry name" value="S-adenosyl-L-methionine-dependent methyltransferases"/>
    <property type="match status" value="1"/>
</dbReference>
<keyword evidence="1" id="KW-0808">Transferase</keyword>
<dbReference type="Gene3D" id="3.40.50.150">
    <property type="entry name" value="Vaccinia Virus protein VP39"/>
    <property type="match status" value="1"/>
</dbReference>
<organism evidence="1 2">
    <name type="scientific">Paramagnetospirillum kuznetsovii</name>
    <dbReference type="NCBI Taxonomy" id="2053833"/>
    <lineage>
        <taxon>Bacteria</taxon>
        <taxon>Pseudomonadati</taxon>
        <taxon>Pseudomonadota</taxon>
        <taxon>Alphaproteobacteria</taxon>
        <taxon>Rhodospirillales</taxon>
        <taxon>Magnetospirillaceae</taxon>
        <taxon>Paramagnetospirillum</taxon>
    </lineage>
</organism>
<evidence type="ECO:0000313" key="2">
    <source>
        <dbReference type="Proteomes" id="UP000251075"/>
    </source>
</evidence>
<dbReference type="EMBL" id="PGTO01000006">
    <property type="protein sequence ID" value="RAU22088.1"/>
    <property type="molecule type" value="Genomic_DNA"/>
</dbReference>
<dbReference type="Proteomes" id="UP000251075">
    <property type="component" value="Unassembled WGS sequence"/>
</dbReference>
<dbReference type="OrthoDB" id="5298787at2"/>
<dbReference type="InterPro" id="IPR029063">
    <property type="entry name" value="SAM-dependent_MTases_sf"/>
</dbReference>
<dbReference type="AlphaFoldDB" id="A0A364NYD0"/>
<evidence type="ECO:0000313" key="1">
    <source>
        <dbReference type="EMBL" id="RAU22088.1"/>
    </source>
</evidence>
<protein>
    <submittedName>
        <fullName evidence="1">SAM-dependent methyltransferase</fullName>
    </submittedName>
</protein>
<dbReference type="RefSeq" id="WP_112144362.1">
    <property type="nucleotide sequence ID" value="NZ_PGTO01000006.1"/>
</dbReference>
<name>A0A364NYD0_9PROT</name>
<accession>A0A364NYD0</accession>
<keyword evidence="2" id="KW-1185">Reference proteome</keyword>
<dbReference type="GO" id="GO:0032259">
    <property type="term" value="P:methylation"/>
    <property type="evidence" value="ECO:0007669"/>
    <property type="project" value="UniProtKB-KW"/>
</dbReference>
<comment type="caution">
    <text evidence="1">The sequence shown here is derived from an EMBL/GenBank/DDBJ whole genome shotgun (WGS) entry which is preliminary data.</text>
</comment>
<dbReference type="GO" id="GO:0008168">
    <property type="term" value="F:methyltransferase activity"/>
    <property type="evidence" value="ECO:0007669"/>
    <property type="project" value="UniProtKB-KW"/>
</dbReference>
<gene>
    <name evidence="1" type="ORF">CU669_10440</name>
</gene>
<reference evidence="1 2" key="1">
    <citation type="submission" date="2017-11" db="EMBL/GenBank/DDBJ databases">
        <title>Draft genome sequence of magnetotactic bacterium Magnetospirillum kuznetsovii LBB-42.</title>
        <authorList>
            <person name="Grouzdev D.S."/>
            <person name="Rysina M.S."/>
            <person name="Baslerov R.V."/>
            <person name="Koziaeva V."/>
        </authorList>
    </citation>
    <scope>NUCLEOTIDE SEQUENCE [LARGE SCALE GENOMIC DNA]</scope>
    <source>
        <strain evidence="1 2">LBB-42</strain>
    </source>
</reference>